<dbReference type="PANTHER" id="PTHR23502">
    <property type="entry name" value="MAJOR FACILITATOR SUPERFAMILY"/>
    <property type="match status" value="1"/>
</dbReference>
<name>A0A9P4ITE5_9PEZI</name>
<feature type="transmembrane region" description="Helical" evidence="6">
    <location>
        <begin position="174"/>
        <end position="195"/>
    </location>
</feature>
<dbReference type="PANTHER" id="PTHR23502:SF60">
    <property type="entry name" value="MAJOR FACILITATOR SUPERFAMILY (MFS) PROFILE DOMAIN-CONTAINING PROTEIN-RELATED"/>
    <property type="match status" value="1"/>
</dbReference>
<feature type="region of interest" description="Disordered" evidence="5">
    <location>
        <begin position="1"/>
        <end position="26"/>
    </location>
</feature>
<evidence type="ECO:0000256" key="1">
    <source>
        <dbReference type="ARBA" id="ARBA00004141"/>
    </source>
</evidence>
<dbReference type="FunFam" id="1.20.1250.20:FF:000011">
    <property type="entry name" value="MFS multidrug transporter, putative"/>
    <property type="match status" value="1"/>
</dbReference>
<dbReference type="InterPro" id="IPR036259">
    <property type="entry name" value="MFS_trans_sf"/>
</dbReference>
<comment type="caution">
    <text evidence="8">The sequence shown here is derived from an EMBL/GenBank/DDBJ whole genome shotgun (WGS) entry which is preliminary data.</text>
</comment>
<keyword evidence="4 6" id="KW-0472">Membrane</keyword>
<gene>
    <name evidence="8" type="ORF">NA57DRAFT_29837</name>
</gene>
<evidence type="ECO:0000259" key="7">
    <source>
        <dbReference type="PROSITE" id="PS50850"/>
    </source>
</evidence>
<dbReference type="InterPro" id="IPR020846">
    <property type="entry name" value="MFS_dom"/>
</dbReference>
<accession>A0A9P4ITE5</accession>
<feature type="transmembrane region" description="Helical" evidence="6">
    <location>
        <begin position="409"/>
        <end position="432"/>
    </location>
</feature>
<evidence type="ECO:0000256" key="5">
    <source>
        <dbReference type="SAM" id="MobiDB-lite"/>
    </source>
</evidence>
<dbReference type="SUPFAM" id="SSF103473">
    <property type="entry name" value="MFS general substrate transporter"/>
    <property type="match status" value="1"/>
</dbReference>
<feature type="transmembrane region" description="Helical" evidence="6">
    <location>
        <begin position="270"/>
        <end position="290"/>
    </location>
</feature>
<dbReference type="Gene3D" id="1.20.1250.20">
    <property type="entry name" value="MFS general substrate transporter like domains"/>
    <property type="match status" value="1"/>
</dbReference>
<dbReference type="GO" id="GO:0005886">
    <property type="term" value="C:plasma membrane"/>
    <property type="evidence" value="ECO:0007669"/>
    <property type="project" value="TreeGrafter"/>
</dbReference>
<dbReference type="InterPro" id="IPR005829">
    <property type="entry name" value="Sugar_transporter_CS"/>
</dbReference>
<dbReference type="GO" id="GO:0022857">
    <property type="term" value="F:transmembrane transporter activity"/>
    <property type="evidence" value="ECO:0007669"/>
    <property type="project" value="InterPro"/>
</dbReference>
<keyword evidence="9" id="KW-1185">Reference proteome</keyword>
<evidence type="ECO:0000256" key="2">
    <source>
        <dbReference type="ARBA" id="ARBA00022692"/>
    </source>
</evidence>
<dbReference type="CDD" id="cd17323">
    <property type="entry name" value="MFS_Tpo1_MDR_like"/>
    <property type="match status" value="1"/>
</dbReference>
<dbReference type="InterPro" id="IPR011701">
    <property type="entry name" value="MFS"/>
</dbReference>
<evidence type="ECO:0000256" key="6">
    <source>
        <dbReference type="SAM" id="Phobius"/>
    </source>
</evidence>
<dbReference type="GO" id="GO:0140115">
    <property type="term" value="P:export across plasma membrane"/>
    <property type="evidence" value="ECO:0007669"/>
    <property type="project" value="UniProtKB-ARBA"/>
</dbReference>
<evidence type="ECO:0000313" key="9">
    <source>
        <dbReference type="Proteomes" id="UP000799772"/>
    </source>
</evidence>
<comment type="subcellular location">
    <subcellularLocation>
        <location evidence="1">Membrane</location>
        <topology evidence="1">Multi-pass membrane protein</topology>
    </subcellularLocation>
</comment>
<dbReference type="PROSITE" id="PS50850">
    <property type="entry name" value="MFS"/>
    <property type="match status" value="1"/>
</dbReference>
<feature type="transmembrane region" description="Helical" evidence="6">
    <location>
        <begin position="376"/>
        <end position="397"/>
    </location>
</feature>
<feature type="compositionally biased region" description="Basic and acidic residues" evidence="5">
    <location>
        <begin position="7"/>
        <end position="17"/>
    </location>
</feature>
<evidence type="ECO:0000313" key="8">
    <source>
        <dbReference type="EMBL" id="KAF2103936.1"/>
    </source>
</evidence>
<dbReference type="EMBL" id="ML978121">
    <property type="protein sequence ID" value="KAF2103936.1"/>
    <property type="molecule type" value="Genomic_DNA"/>
</dbReference>
<proteinExistence type="predicted"/>
<sequence length="483" mass="51740">MDGAVQDTEKPLDDRELGSSAPLPTRDVEWETSDFDPLNWARSKKWTTVGTVSFHTFVSPLASSIMAPGLPEIGRHFNITSPTLLALTLTIYLLAWALGPMLLGPLSEVYGRRWVVNISGGIFTAFSIGCIFAQSAGQLVAFRFLAGIGACTPISIGSAIVADIFIPQERAPATAAYAMALLLGPPVGPVVGGYIAETIGFKYGFVLTAALGGCATLLSLCLLPETYAEVLRFRAERAGKLSGPQETEGGAGVHIIHASRRPIMLLIKSPICLVLSFYGALVYGYLNMFFTTFPSVFGDIYGFRPGPTGLTYVAGGLGELTATMVGGWLGQRIYLDLTRRNSGKAEPEFRIPGMILGSFAVPIGLFWFGWSAQAHVHWIVPILGSAVFGFGLMSVLLPMQLYLVDAFRYAASALAAAALFRSLLAFAIPLFAPQMIHAMGLGGTYSFLGGLSIAIGIPLPIWIYLRGKEIRSWSNLYSSTTGE</sequence>
<dbReference type="Pfam" id="PF07690">
    <property type="entry name" value="MFS_1"/>
    <property type="match status" value="1"/>
</dbReference>
<keyword evidence="2 6" id="KW-0812">Transmembrane</keyword>
<evidence type="ECO:0000256" key="4">
    <source>
        <dbReference type="ARBA" id="ARBA00023136"/>
    </source>
</evidence>
<feature type="transmembrane region" description="Helical" evidence="6">
    <location>
        <begin position="84"/>
        <end position="103"/>
    </location>
</feature>
<dbReference type="Proteomes" id="UP000799772">
    <property type="component" value="Unassembled WGS sequence"/>
</dbReference>
<dbReference type="OrthoDB" id="6770063at2759"/>
<feature type="transmembrane region" description="Helical" evidence="6">
    <location>
        <begin position="201"/>
        <end position="223"/>
    </location>
</feature>
<keyword evidence="3 6" id="KW-1133">Transmembrane helix</keyword>
<feature type="transmembrane region" description="Helical" evidence="6">
    <location>
        <begin position="351"/>
        <end position="370"/>
    </location>
</feature>
<feature type="domain" description="Major facilitator superfamily (MFS) profile" evidence="7">
    <location>
        <begin position="48"/>
        <end position="469"/>
    </location>
</feature>
<evidence type="ECO:0000256" key="3">
    <source>
        <dbReference type="ARBA" id="ARBA00022989"/>
    </source>
</evidence>
<feature type="transmembrane region" description="Helical" evidence="6">
    <location>
        <begin position="140"/>
        <end position="162"/>
    </location>
</feature>
<dbReference type="GO" id="GO:0042908">
    <property type="term" value="P:xenobiotic transport"/>
    <property type="evidence" value="ECO:0007669"/>
    <property type="project" value="UniProtKB-ARBA"/>
</dbReference>
<organism evidence="8 9">
    <name type="scientific">Rhizodiscina lignyota</name>
    <dbReference type="NCBI Taxonomy" id="1504668"/>
    <lineage>
        <taxon>Eukaryota</taxon>
        <taxon>Fungi</taxon>
        <taxon>Dikarya</taxon>
        <taxon>Ascomycota</taxon>
        <taxon>Pezizomycotina</taxon>
        <taxon>Dothideomycetes</taxon>
        <taxon>Pleosporomycetidae</taxon>
        <taxon>Aulographales</taxon>
        <taxon>Rhizodiscinaceae</taxon>
        <taxon>Rhizodiscina</taxon>
    </lineage>
</organism>
<protein>
    <submittedName>
        <fullName evidence="8">MFS general substrate transporter</fullName>
    </submittedName>
</protein>
<feature type="transmembrane region" description="Helical" evidence="6">
    <location>
        <begin position="444"/>
        <end position="465"/>
    </location>
</feature>
<dbReference type="PROSITE" id="PS00216">
    <property type="entry name" value="SUGAR_TRANSPORT_1"/>
    <property type="match status" value="1"/>
</dbReference>
<feature type="transmembrane region" description="Helical" evidence="6">
    <location>
        <begin position="310"/>
        <end position="330"/>
    </location>
</feature>
<feature type="transmembrane region" description="Helical" evidence="6">
    <location>
        <begin position="115"/>
        <end position="134"/>
    </location>
</feature>
<dbReference type="AlphaFoldDB" id="A0A9P4ITE5"/>
<reference evidence="8" key="1">
    <citation type="journal article" date="2020" name="Stud. Mycol.">
        <title>101 Dothideomycetes genomes: a test case for predicting lifestyles and emergence of pathogens.</title>
        <authorList>
            <person name="Haridas S."/>
            <person name="Albert R."/>
            <person name="Binder M."/>
            <person name="Bloem J."/>
            <person name="Labutti K."/>
            <person name="Salamov A."/>
            <person name="Andreopoulos B."/>
            <person name="Baker S."/>
            <person name="Barry K."/>
            <person name="Bills G."/>
            <person name="Bluhm B."/>
            <person name="Cannon C."/>
            <person name="Castanera R."/>
            <person name="Culley D."/>
            <person name="Daum C."/>
            <person name="Ezra D."/>
            <person name="Gonzalez J."/>
            <person name="Henrissat B."/>
            <person name="Kuo A."/>
            <person name="Liang C."/>
            <person name="Lipzen A."/>
            <person name="Lutzoni F."/>
            <person name="Magnuson J."/>
            <person name="Mondo S."/>
            <person name="Nolan M."/>
            <person name="Ohm R."/>
            <person name="Pangilinan J."/>
            <person name="Park H.-J."/>
            <person name="Ramirez L."/>
            <person name="Alfaro M."/>
            <person name="Sun H."/>
            <person name="Tritt A."/>
            <person name="Yoshinaga Y."/>
            <person name="Zwiers L.-H."/>
            <person name="Turgeon B."/>
            <person name="Goodwin S."/>
            <person name="Spatafora J."/>
            <person name="Crous P."/>
            <person name="Grigoriev I."/>
        </authorList>
    </citation>
    <scope>NUCLEOTIDE SEQUENCE</scope>
    <source>
        <strain evidence="8">CBS 133067</strain>
    </source>
</reference>